<proteinExistence type="predicted"/>
<keyword evidence="3" id="KW-1185">Reference proteome</keyword>
<name>A0ABC8RX78_9AQUA</name>
<dbReference type="EMBL" id="CAUOFW020001902">
    <property type="protein sequence ID" value="CAK9149583.1"/>
    <property type="molecule type" value="Genomic_DNA"/>
</dbReference>
<dbReference type="InterPro" id="IPR002110">
    <property type="entry name" value="Ankyrin_rpt"/>
</dbReference>
<organism evidence="2 3">
    <name type="scientific">Ilex paraguariensis</name>
    <name type="common">yerba mate</name>
    <dbReference type="NCBI Taxonomy" id="185542"/>
    <lineage>
        <taxon>Eukaryota</taxon>
        <taxon>Viridiplantae</taxon>
        <taxon>Streptophyta</taxon>
        <taxon>Embryophyta</taxon>
        <taxon>Tracheophyta</taxon>
        <taxon>Spermatophyta</taxon>
        <taxon>Magnoliopsida</taxon>
        <taxon>eudicotyledons</taxon>
        <taxon>Gunneridae</taxon>
        <taxon>Pentapetalae</taxon>
        <taxon>asterids</taxon>
        <taxon>campanulids</taxon>
        <taxon>Aquifoliales</taxon>
        <taxon>Aquifoliaceae</taxon>
        <taxon>Ilex</taxon>
    </lineage>
</organism>
<dbReference type="PROSITE" id="PS50297">
    <property type="entry name" value="ANK_REP_REGION"/>
    <property type="match status" value="1"/>
</dbReference>
<dbReference type="Proteomes" id="UP001642360">
    <property type="component" value="Unassembled WGS sequence"/>
</dbReference>
<dbReference type="AlphaFoldDB" id="A0ABC8RX78"/>
<feature type="repeat" description="ANK" evidence="1">
    <location>
        <begin position="116"/>
        <end position="140"/>
    </location>
</feature>
<dbReference type="Gene3D" id="1.25.40.20">
    <property type="entry name" value="Ankyrin repeat-containing domain"/>
    <property type="match status" value="1"/>
</dbReference>
<dbReference type="PANTHER" id="PTHR24121">
    <property type="entry name" value="NO MECHANORECEPTOR POTENTIAL C, ISOFORM D-RELATED"/>
    <property type="match status" value="1"/>
</dbReference>
<dbReference type="PANTHER" id="PTHR24121:SF31">
    <property type="entry name" value="ANKYRIN REPEAT-CONTAINING PROTEIN"/>
    <property type="match status" value="1"/>
</dbReference>
<dbReference type="Pfam" id="PF12796">
    <property type="entry name" value="Ank_2"/>
    <property type="match status" value="1"/>
</dbReference>
<evidence type="ECO:0000256" key="1">
    <source>
        <dbReference type="PROSITE-ProRule" id="PRU00023"/>
    </source>
</evidence>
<evidence type="ECO:0000313" key="2">
    <source>
        <dbReference type="EMBL" id="CAK9149583.1"/>
    </source>
</evidence>
<comment type="caution">
    <text evidence="2">The sequence shown here is derived from an EMBL/GenBank/DDBJ whole genome shotgun (WGS) entry which is preliminary data.</text>
</comment>
<dbReference type="PROSITE" id="PS50088">
    <property type="entry name" value="ANK_REPEAT"/>
    <property type="match status" value="1"/>
</dbReference>
<dbReference type="SMART" id="SM00248">
    <property type="entry name" value="ANK"/>
    <property type="match status" value="3"/>
</dbReference>
<gene>
    <name evidence="2" type="ORF">ILEXP_LOCUS17640</name>
</gene>
<sequence length="259" mass="28795">MKIPQRTYKMRRSCDRDPELPLNILILVLELDTDLEGAGKDLSPNLPLHKAAINGDWKTAESYFQRAPDPDAIKATITGASETALAVAVRSPTRNHFVKKLVDKMSENDLAMVNDYGSTALHIAASSGNTEAAKLLVEKNTCLLYLQNKYKNLPLHVAAARGKRDMVVYLMKVTREDDDAKPFEGESGVRLVQKLIDGGLYDIALNLVKRHSKLAFGNPSPLEAIAQKQSAFPSGARLNYWQCLLYWVSLLNLFPLLFV</sequence>
<reference evidence="2 3" key="1">
    <citation type="submission" date="2024-02" db="EMBL/GenBank/DDBJ databases">
        <authorList>
            <person name="Vignale AGUSTIN F."/>
            <person name="Sosa J E."/>
            <person name="Modenutti C."/>
        </authorList>
    </citation>
    <scope>NUCLEOTIDE SEQUENCE [LARGE SCALE GENOMIC DNA]</scope>
</reference>
<accession>A0ABC8RX78</accession>
<protein>
    <submittedName>
        <fullName evidence="2">Uncharacterized protein</fullName>
    </submittedName>
</protein>
<keyword evidence="1" id="KW-0040">ANK repeat</keyword>
<dbReference type="SUPFAM" id="SSF48403">
    <property type="entry name" value="Ankyrin repeat"/>
    <property type="match status" value="1"/>
</dbReference>
<evidence type="ECO:0000313" key="3">
    <source>
        <dbReference type="Proteomes" id="UP001642360"/>
    </source>
</evidence>
<dbReference type="InterPro" id="IPR036770">
    <property type="entry name" value="Ankyrin_rpt-contain_sf"/>
</dbReference>